<evidence type="ECO:0000259" key="6">
    <source>
        <dbReference type="PROSITE" id="PS50093"/>
    </source>
</evidence>
<comment type="subcellular location">
    <subcellularLocation>
        <location evidence="1">Membrane</location>
    </subcellularLocation>
</comment>
<dbReference type="CDD" id="cd00146">
    <property type="entry name" value="PKD"/>
    <property type="match status" value="1"/>
</dbReference>
<dbReference type="GO" id="GO:0005886">
    <property type="term" value="C:plasma membrane"/>
    <property type="evidence" value="ECO:0007669"/>
    <property type="project" value="TreeGrafter"/>
</dbReference>
<evidence type="ECO:0000256" key="2">
    <source>
        <dbReference type="ARBA" id="ARBA00022692"/>
    </source>
</evidence>
<dbReference type="Gene3D" id="2.60.40.10">
    <property type="entry name" value="Immunoglobulins"/>
    <property type="match status" value="1"/>
</dbReference>
<dbReference type="PROSITE" id="PS50093">
    <property type="entry name" value="PKD"/>
    <property type="match status" value="1"/>
</dbReference>
<dbReference type="Pfam" id="PF00801">
    <property type="entry name" value="PKD"/>
    <property type="match status" value="1"/>
</dbReference>
<name>A0A8X6PYF7_NEPPI</name>
<dbReference type="SUPFAM" id="SSF49299">
    <property type="entry name" value="PKD domain"/>
    <property type="match status" value="1"/>
</dbReference>
<dbReference type="AlphaFoldDB" id="A0A8X6PYF7"/>
<dbReference type="InterPro" id="IPR013783">
    <property type="entry name" value="Ig-like_fold"/>
</dbReference>
<evidence type="ECO:0000313" key="8">
    <source>
        <dbReference type="Proteomes" id="UP000887013"/>
    </source>
</evidence>
<protein>
    <recommendedName>
        <fullName evidence="6">PKD domain-containing protein</fullName>
    </recommendedName>
</protein>
<dbReference type="EMBL" id="BMAW01026240">
    <property type="protein sequence ID" value="GFT96317.1"/>
    <property type="molecule type" value="Genomic_DNA"/>
</dbReference>
<dbReference type="GO" id="GO:0006816">
    <property type="term" value="P:calcium ion transport"/>
    <property type="evidence" value="ECO:0007669"/>
    <property type="project" value="TreeGrafter"/>
</dbReference>
<dbReference type="PANTHER" id="PTHR46730:SF4">
    <property type="entry name" value="POLYCYSTIC KIDNEY DISEASE PROTEIN 1-LIKE 1"/>
    <property type="match status" value="1"/>
</dbReference>
<evidence type="ECO:0000256" key="1">
    <source>
        <dbReference type="ARBA" id="ARBA00004370"/>
    </source>
</evidence>
<comment type="caution">
    <text evidence="7">The sequence shown here is derived from an EMBL/GenBank/DDBJ whole genome shotgun (WGS) entry which is preliminary data.</text>
</comment>
<keyword evidence="3" id="KW-0677">Repeat</keyword>
<dbReference type="GO" id="GO:0005261">
    <property type="term" value="F:monoatomic cation channel activity"/>
    <property type="evidence" value="ECO:0007669"/>
    <property type="project" value="TreeGrafter"/>
</dbReference>
<evidence type="ECO:0000313" key="7">
    <source>
        <dbReference type="EMBL" id="GFT96317.1"/>
    </source>
</evidence>
<accession>A0A8X6PYF7</accession>
<proteinExistence type="predicted"/>
<evidence type="ECO:0000256" key="4">
    <source>
        <dbReference type="ARBA" id="ARBA00022989"/>
    </source>
</evidence>
<keyword evidence="5" id="KW-0472">Membrane</keyword>
<evidence type="ECO:0000256" key="3">
    <source>
        <dbReference type="ARBA" id="ARBA00022737"/>
    </source>
</evidence>
<dbReference type="InterPro" id="IPR035986">
    <property type="entry name" value="PKD_dom_sf"/>
</dbReference>
<evidence type="ECO:0000256" key="5">
    <source>
        <dbReference type="ARBA" id="ARBA00023136"/>
    </source>
</evidence>
<gene>
    <name evidence="7" type="primary">AVEN_4823_1</name>
    <name evidence="7" type="ORF">NPIL_472601</name>
</gene>
<feature type="domain" description="PKD" evidence="6">
    <location>
        <begin position="76"/>
        <end position="123"/>
    </location>
</feature>
<dbReference type="InterPro" id="IPR000601">
    <property type="entry name" value="PKD_dom"/>
</dbReference>
<organism evidence="7 8">
    <name type="scientific">Nephila pilipes</name>
    <name type="common">Giant wood spider</name>
    <name type="synonym">Nephila maculata</name>
    <dbReference type="NCBI Taxonomy" id="299642"/>
    <lineage>
        <taxon>Eukaryota</taxon>
        <taxon>Metazoa</taxon>
        <taxon>Ecdysozoa</taxon>
        <taxon>Arthropoda</taxon>
        <taxon>Chelicerata</taxon>
        <taxon>Arachnida</taxon>
        <taxon>Araneae</taxon>
        <taxon>Araneomorphae</taxon>
        <taxon>Entelegynae</taxon>
        <taxon>Araneoidea</taxon>
        <taxon>Nephilidae</taxon>
        <taxon>Nephila</taxon>
    </lineage>
</organism>
<dbReference type="Proteomes" id="UP000887013">
    <property type="component" value="Unassembled WGS sequence"/>
</dbReference>
<keyword evidence="4" id="KW-1133">Transmembrane helix</keyword>
<dbReference type="OrthoDB" id="6434366at2759"/>
<keyword evidence="2" id="KW-0812">Transmembrane</keyword>
<sequence>MPGVTFSTGLTSKSVEQKVNTLLESDLGVTITLKSNRTPRCLPFKYKNHEAVPKVFVGDEFALEGSVSYYSSIYVYKWAFSDGTHVTRRSFNATTSMGYILKKEGLHTVNLTVSSSLGQRQATLLLIALHQIYFSIYVKSPRAISLDSSAELHVSTIVVNDNIWKIELICNCTHKLATLIFSGPDRKTCNAFVRKFEWNFHKTGKYQCLFHFSDGITSLTSHKIFFETFSKLQIIILDVKNAIKTNEIFKISSNVFPCLDLNNISLVLKILNQIDNSTVFFHESSEMFSLSHALQKAGRFIIQGIVSNPVSQVLNETLVTVQDPIIGLSIQPSRSNLFVKTLSEIQFTPRFSKGTDVHCMWTVICESNHLSKGHYSIEVTNCSFTHKFVLFGACSVFLSARNMVSAINSSTPWKVFVEEAITDLQVSIPEVVKPGSFIKVETFVPNILNEVHVVVRTKSLKFISEYESKTLIYKTQFPAGEDEALEWIRIRAFNNVSHAVTRRPVLIIPEIGTISIRSSGCLVVGMSATFLVWIDDCSFLHEGNFCVPLIRNNSNNNHQSYENYYVLQVSFMQILIRRTVPTIHEDDHMQASLASTTHEEIHGSAGCRSLINSLWTGQRENTVHYLGKTLYQ</sequence>
<dbReference type="PANTHER" id="PTHR46730">
    <property type="entry name" value="POLYCYSTIN-1"/>
    <property type="match status" value="1"/>
</dbReference>
<keyword evidence="8" id="KW-1185">Reference proteome</keyword>
<reference evidence="7" key="1">
    <citation type="submission" date="2020-08" db="EMBL/GenBank/DDBJ databases">
        <title>Multicomponent nature underlies the extraordinary mechanical properties of spider dragline silk.</title>
        <authorList>
            <person name="Kono N."/>
            <person name="Nakamura H."/>
            <person name="Mori M."/>
            <person name="Yoshida Y."/>
            <person name="Ohtoshi R."/>
            <person name="Malay A.D."/>
            <person name="Moran D.A.P."/>
            <person name="Tomita M."/>
            <person name="Numata K."/>
            <person name="Arakawa K."/>
        </authorList>
    </citation>
    <scope>NUCLEOTIDE SEQUENCE</scope>
</reference>